<dbReference type="RefSeq" id="WP_215923607.1">
    <property type="nucleotide sequence ID" value="NZ_JAHKNI010000022.1"/>
</dbReference>
<comment type="caution">
    <text evidence="3">The sequence shown here is derived from an EMBL/GenBank/DDBJ whole genome shotgun (WGS) entry which is preliminary data.</text>
</comment>
<dbReference type="PANTHER" id="PTHR36933">
    <property type="entry name" value="SLL0788 PROTEIN"/>
    <property type="match status" value="1"/>
</dbReference>
<reference evidence="3 4" key="1">
    <citation type="submission" date="2021-06" db="EMBL/GenBank/DDBJ databases">
        <title>Actinomycetes sequencing.</title>
        <authorList>
            <person name="Shan Q."/>
        </authorList>
    </citation>
    <scope>NUCLEOTIDE SEQUENCE [LARGE SCALE GENOMIC DNA]</scope>
    <source>
        <strain evidence="3 4">NEAU-G5</strain>
    </source>
</reference>
<dbReference type="EMBL" id="JAHKNI010000022">
    <property type="protein sequence ID" value="MBU3067532.1"/>
    <property type="molecule type" value="Genomic_DNA"/>
</dbReference>
<feature type="chain" id="PRO_5045285328" evidence="1">
    <location>
        <begin position="31"/>
        <end position="208"/>
    </location>
</feature>
<protein>
    <submittedName>
        <fullName evidence="3">DUF305 domain-containing protein</fullName>
    </submittedName>
</protein>
<name>A0ABS6BB77_9NOCA</name>
<evidence type="ECO:0000313" key="4">
    <source>
        <dbReference type="Proteomes" id="UP000733379"/>
    </source>
</evidence>
<dbReference type="PANTHER" id="PTHR36933:SF1">
    <property type="entry name" value="SLL0788 PROTEIN"/>
    <property type="match status" value="1"/>
</dbReference>
<evidence type="ECO:0000259" key="2">
    <source>
        <dbReference type="Pfam" id="PF03713"/>
    </source>
</evidence>
<feature type="signal peptide" evidence="1">
    <location>
        <begin position="1"/>
        <end position="30"/>
    </location>
</feature>
<keyword evidence="4" id="KW-1185">Reference proteome</keyword>
<evidence type="ECO:0000313" key="3">
    <source>
        <dbReference type="EMBL" id="MBU3067532.1"/>
    </source>
</evidence>
<feature type="domain" description="DUF305" evidence="2">
    <location>
        <begin position="64"/>
        <end position="205"/>
    </location>
</feature>
<evidence type="ECO:0000256" key="1">
    <source>
        <dbReference type="SAM" id="SignalP"/>
    </source>
</evidence>
<dbReference type="Proteomes" id="UP000733379">
    <property type="component" value="Unassembled WGS sequence"/>
</dbReference>
<dbReference type="Pfam" id="PF03713">
    <property type="entry name" value="DUF305"/>
    <property type="match status" value="1"/>
</dbReference>
<dbReference type="Gene3D" id="1.20.1260.10">
    <property type="match status" value="1"/>
</dbReference>
<dbReference type="InterPro" id="IPR005183">
    <property type="entry name" value="DUF305_CopM-like"/>
</dbReference>
<accession>A0ABS6BB77</accession>
<proteinExistence type="predicted"/>
<gene>
    <name evidence="3" type="ORF">KO481_39175</name>
</gene>
<dbReference type="PROSITE" id="PS51257">
    <property type="entry name" value="PROKAR_LIPOPROTEIN"/>
    <property type="match status" value="1"/>
</dbReference>
<organism evidence="3 4">
    <name type="scientific">Nocardia albiluteola</name>
    <dbReference type="NCBI Taxonomy" id="2842303"/>
    <lineage>
        <taxon>Bacteria</taxon>
        <taxon>Bacillati</taxon>
        <taxon>Actinomycetota</taxon>
        <taxon>Actinomycetes</taxon>
        <taxon>Mycobacteriales</taxon>
        <taxon>Nocardiaceae</taxon>
        <taxon>Nocardia</taxon>
    </lineage>
</organism>
<keyword evidence="1" id="KW-0732">Signal</keyword>
<dbReference type="InterPro" id="IPR012347">
    <property type="entry name" value="Ferritin-like"/>
</dbReference>
<sequence length="208" mass="21992">MFSSRTRITLAGTGIAAALLIAGCSSSSGGSGSGTMTPMADMPGMSQPSASSTAPARTDFNAADVTFLDMMYPHHAQAVEMAKLVPSRSQNQQLITLAANIEKAQSPEMMQFAGLLKSFGKPAPTATMDHPMDGVMSQDQMTALEKSTGTAFDTMWLKMMIEHHQGAVTMSNTELAGGVNPDAKTLAHNIITAQQAEIQQMQGMLNQH</sequence>